<dbReference type="Proteomes" id="UP000272942">
    <property type="component" value="Unassembled WGS sequence"/>
</dbReference>
<dbReference type="EMBL" id="UZAN01052947">
    <property type="protein sequence ID" value="VDP89757.1"/>
    <property type="molecule type" value="Genomic_DNA"/>
</dbReference>
<gene>
    <name evidence="1" type="ORF">ECPE_LOCUS12485</name>
</gene>
<proteinExistence type="predicted"/>
<dbReference type="Pfam" id="PF05380">
    <property type="entry name" value="Peptidase_A17"/>
    <property type="match status" value="1"/>
</dbReference>
<reference evidence="1 2" key="2">
    <citation type="submission" date="2018-11" db="EMBL/GenBank/DDBJ databases">
        <authorList>
            <consortium name="Pathogen Informatics"/>
        </authorList>
    </citation>
    <scope>NUCLEOTIDE SEQUENCE [LARGE SCALE GENOMIC DNA]</scope>
    <source>
        <strain evidence="1 2">Egypt</strain>
    </source>
</reference>
<keyword evidence="2" id="KW-1185">Reference proteome</keyword>
<reference evidence="3" key="1">
    <citation type="submission" date="2016-06" db="UniProtKB">
        <authorList>
            <consortium name="WormBaseParasite"/>
        </authorList>
    </citation>
    <scope>IDENTIFICATION</scope>
</reference>
<dbReference type="WBParaSite" id="ECPE_0001251901-mRNA-1">
    <property type="protein sequence ID" value="ECPE_0001251901-mRNA-1"/>
    <property type="gene ID" value="ECPE_0001251901"/>
</dbReference>
<evidence type="ECO:0000313" key="3">
    <source>
        <dbReference type="WBParaSite" id="ECPE_0001251901-mRNA-1"/>
    </source>
</evidence>
<dbReference type="OrthoDB" id="10062789at2759"/>
<name>A0A183AZU8_9TREM</name>
<protein>
    <submittedName>
        <fullName evidence="3">Integrase catalytic domain-containing protein</fullName>
    </submittedName>
</protein>
<dbReference type="AlphaFoldDB" id="A0A183AZU8"/>
<dbReference type="InterPro" id="IPR008042">
    <property type="entry name" value="Retrotrans_Pao"/>
</dbReference>
<accession>A0A183AZU8</accession>
<sequence length="295" mass="33387">MSGHRVSVNCRGVRYQQIEQRDSEKDEFLFQLQLPKTTATRRGILSSLASLYDPMGFVAPWLLPGKILLQDLCRKKVTWDETLYEADHKTMQDRWMSLSKPADIRLPRRIPGIRKGEQIELHVFADASEVGYVVVAYSCSSRPGGRKHSSTQFAKARLATLKAVSITRLELAAAVVAVRVVKVIERCLNTIEWTATYWTDSAIALHYASNVRTRFGRFVANRLAVIHEEAEKRFVGRRGNPSSVFSDNGSNFVGAKKELSDWLMRLDKCALQDRLLPPGTQWYFKSPYSGHRGGV</sequence>
<evidence type="ECO:0000313" key="2">
    <source>
        <dbReference type="Proteomes" id="UP000272942"/>
    </source>
</evidence>
<evidence type="ECO:0000313" key="1">
    <source>
        <dbReference type="EMBL" id="VDP89757.1"/>
    </source>
</evidence>
<dbReference type="PANTHER" id="PTHR47331">
    <property type="entry name" value="PHD-TYPE DOMAIN-CONTAINING PROTEIN"/>
    <property type="match status" value="1"/>
</dbReference>
<organism evidence="3">
    <name type="scientific">Echinostoma caproni</name>
    <dbReference type="NCBI Taxonomy" id="27848"/>
    <lineage>
        <taxon>Eukaryota</taxon>
        <taxon>Metazoa</taxon>
        <taxon>Spiralia</taxon>
        <taxon>Lophotrochozoa</taxon>
        <taxon>Platyhelminthes</taxon>
        <taxon>Trematoda</taxon>
        <taxon>Digenea</taxon>
        <taxon>Plagiorchiida</taxon>
        <taxon>Echinostomata</taxon>
        <taxon>Echinostomatoidea</taxon>
        <taxon>Echinostomatidae</taxon>
        <taxon>Echinostoma</taxon>
    </lineage>
</organism>